<dbReference type="PANTHER" id="PTHR13170">
    <property type="entry name" value="O-GLCNACASE"/>
    <property type="match status" value="1"/>
</dbReference>
<dbReference type="AlphaFoldDB" id="A0A4Q5MY54"/>
<dbReference type="PANTHER" id="PTHR13170:SF16">
    <property type="entry name" value="PROTEIN O-GLCNACASE"/>
    <property type="match status" value="1"/>
</dbReference>
<evidence type="ECO:0000313" key="3">
    <source>
        <dbReference type="Proteomes" id="UP000293764"/>
    </source>
</evidence>
<comment type="caution">
    <text evidence="2">The sequence shown here is derived from an EMBL/GenBank/DDBJ whole genome shotgun (WGS) entry which is preliminary data.</text>
</comment>
<gene>
    <name evidence="2" type="ORF">EUA98_13050</name>
</gene>
<protein>
    <submittedName>
        <fullName evidence="2">N-acetyltransferase</fullName>
    </submittedName>
</protein>
<feature type="domain" description="N-acetyltransferase" evidence="1">
    <location>
        <begin position="76"/>
        <end position="215"/>
    </location>
</feature>
<dbReference type="Proteomes" id="UP000293764">
    <property type="component" value="Unassembled WGS sequence"/>
</dbReference>
<dbReference type="EMBL" id="SDWW01000031">
    <property type="protein sequence ID" value="RYV50559.1"/>
    <property type="molecule type" value="Genomic_DNA"/>
</dbReference>
<keyword evidence="2" id="KW-0808">Transferase</keyword>
<dbReference type="GO" id="GO:0016747">
    <property type="term" value="F:acyltransferase activity, transferring groups other than amino-acyl groups"/>
    <property type="evidence" value="ECO:0007669"/>
    <property type="project" value="InterPro"/>
</dbReference>
<dbReference type="OrthoDB" id="8593648at2"/>
<dbReference type="Pfam" id="PF00583">
    <property type="entry name" value="Acetyltransf_1"/>
    <property type="match status" value="1"/>
</dbReference>
<accession>A0A4Q5MY54</accession>
<dbReference type="InterPro" id="IPR000182">
    <property type="entry name" value="GNAT_dom"/>
</dbReference>
<keyword evidence="3" id="KW-1185">Reference proteome</keyword>
<dbReference type="SUPFAM" id="SSF55729">
    <property type="entry name" value="Acyl-CoA N-acyltransferases (Nat)"/>
    <property type="match status" value="1"/>
</dbReference>
<sequence length="228" mass="24245">MSIRGFVPDDADALYDVCLRTGADGSDARELFSDPRLLGSVYVGPYVTLEPERAFVLDDGSGRAGGYVLGALDTARFARACEREWWPGLRARYPLGAGTGTAIGMATGTGTRTGSPRSADAEVIALIHDPPVADTAVLRSFPSHLHIDLLPAWQGTGWGRRLLTRLLVELTAAGSPGVHLEVSPTNVRAIGFYGRLGFVRLPIPGDGFTMGRVLVDHGYPSRDVGPTS</sequence>
<evidence type="ECO:0000259" key="1">
    <source>
        <dbReference type="PROSITE" id="PS51186"/>
    </source>
</evidence>
<dbReference type="PROSITE" id="PS51186">
    <property type="entry name" value="GNAT"/>
    <property type="match status" value="1"/>
</dbReference>
<name>A0A4Q5MY54_9MICO</name>
<organism evidence="2 3">
    <name type="scientific">Pengzhenrongella frigida</name>
    <dbReference type="NCBI Taxonomy" id="1259133"/>
    <lineage>
        <taxon>Bacteria</taxon>
        <taxon>Bacillati</taxon>
        <taxon>Actinomycetota</taxon>
        <taxon>Actinomycetes</taxon>
        <taxon>Micrococcales</taxon>
        <taxon>Pengzhenrongella</taxon>
    </lineage>
</organism>
<reference evidence="2 3" key="1">
    <citation type="submission" date="2019-01" db="EMBL/GenBank/DDBJ databases">
        <title>Novel species of Cellulomonas.</title>
        <authorList>
            <person name="Liu Q."/>
            <person name="Xin Y.-H."/>
        </authorList>
    </citation>
    <scope>NUCLEOTIDE SEQUENCE [LARGE SCALE GENOMIC DNA]</scope>
    <source>
        <strain evidence="2 3">HLT2-17</strain>
    </source>
</reference>
<dbReference type="InterPro" id="IPR016181">
    <property type="entry name" value="Acyl_CoA_acyltransferase"/>
</dbReference>
<proteinExistence type="predicted"/>
<dbReference type="Gene3D" id="3.40.630.30">
    <property type="match status" value="1"/>
</dbReference>
<dbReference type="InterPro" id="IPR051822">
    <property type="entry name" value="Glycosyl_Hydrolase_84"/>
</dbReference>
<evidence type="ECO:0000313" key="2">
    <source>
        <dbReference type="EMBL" id="RYV50559.1"/>
    </source>
</evidence>